<dbReference type="PANTHER" id="PTHR22901:SF0">
    <property type="entry name" value="SIALATE O-ACETYLESTERASE"/>
    <property type="match status" value="1"/>
</dbReference>
<keyword evidence="2" id="KW-0732">Signal</keyword>
<dbReference type="Pfam" id="PF03629">
    <property type="entry name" value="SASA"/>
    <property type="match status" value="2"/>
</dbReference>
<dbReference type="RefSeq" id="WP_007415131.1">
    <property type="nucleotide sequence ID" value="NZ_ABOX02000013.1"/>
</dbReference>
<keyword evidence="5" id="KW-1185">Reference proteome</keyword>
<evidence type="ECO:0000256" key="1">
    <source>
        <dbReference type="ARBA" id="ARBA00022801"/>
    </source>
</evidence>
<dbReference type="InterPro" id="IPR013783">
    <property type="entry name" value="Ig-like_fold"/>
</dbReference>
<dbReference type="PANTHER" id="PTHR22901">
    <property type="entry name" value="SIALATE O-ACETYLESTERASE"/>
    <property type="match status" value="1"/>
</dbReference>
<dbReference type="InterPro" id="IPR039329">
    <property type="entry name" value="SIAE"/>
</dbReference>
<accession>B9XH35</accession>
<sequence length="646" mass="70133" precursor="true">MRHKLIVSLVLTCLVLNAAHAVNQTAQPFVSPMFGDNMVIQRGKTNTIWGWTKAGENVRVELAGQTATATAGTDGRWSVHLLPPASSHSLTLRVAGSQTVVFTNILVGDVWLCGGQSNMEFPLSRARNGDAEIKAANHPNLRLFTVKQQPAYAPASTVQGAWSVCTPQTVTENGGVSAIGYFFARKIQSETNIPIGLIKDCWGGTPAESWTSAEGLRPLKDFNTPLAEVDRLRERGAPPYGNYISHWYDEFDAGQKDNAWAAPDLDEHDWKTVTIPGGFSELGVSEMPALCYFRKTVTLPDPLPAGSAKIFLGVIERMDTTQINGRWTGASAWVENPRAYSIGDGILKPGTNVVTVRVFKTKPDGGFKSDPKQLKLVLGDKTEIPLAGEWKGKLSVDARPPHPLPLGFENWPTMPSVLYDGMIAPVAPLAISGALWYQGEANTDRAKQYRTLLPAMIADWRKTFGQGDFPFYIVSLAAFMQHRDAPGDDAWAELREAQAFTARTVTNSGLALAIDVGNANDIHPVDKKEVGERLALCALANHHGIKVPFAGPTFDHVEKIPGALKLHFKNTDGGLVVKGDKLGEFAIAGEDHKWCWADAKIEGDTVIVSSRKVLSPKAARYAWQANPVATLFNGAGLPAVPFRTDE</sequence>
<organism evidence="4 5">
    <name type="scientific">Pedosphaera parvula (strain Ellin514)</name>
    <dbReference type="NCBI Taxonomy" id="320771"/>
    <lineage>
        <taxon>Bacteria</taxon>
        <taxon>Pseudomonadati</taxon>
        <taxon>Verrucomicrobiota</taxon>
        <taxon>Pedosphaerae</taxon>
        <taxon>Pedosphaerales</taxon>
        <taxon>Pedosphaeraceae</taxon>
        <taxon>Pedosphaera</taxon>
    </lineage>
</organism>
<gene>
    <name evidence="4" type="ORF">Cflav_PD4125</name>
</gene>
<protein>
    <recommendedName>
        <fullName evidence="3">Sialate O-acetylesterase domain-containing protein</fullName>
    </recommendedName>
</protein>
<feature type="chain" id="PRO_5002893208" description="Sialate O-acetylesterase domain-containing protein" evidence="2">
    <location>
        <begin position="22"/>
        <end position="646"/>
    </location>
</feature>
<comment type="caution">
    <text evidence="4">The sequence shown here is derived from an EMBL/GenBank/DDBJ whole genome shotgun (WGS) entry which is preliminary data.</text>
</comment>
<reference evidence="4 5" key="1">
    <citation type="journal article" date="2011" name="J. Bacteriol.">
        <title>Genome sequence of 'Pedosphaera parvula' Ellin514, an aerobic Verrucomicrobial isolate from pasture soil.</title>
        <authorList>
            <person name="Kant R."/>
            <person name="van Passel M.W."/>
            <person name="Sangwan P."/>
            <person name="Palva A."/>
            <person name="Lucas S."/>
            <person name="Copeland A."/>
            <person name="Lapidus A."/>
            <person name="Glavina Del Rio T."/>
            <person name="Dalin E."/>
            <person name="Tice H."/>
            <person name="Bruce D."/>
            <person name="Goodwin L."/>
            <person name="Pitluck S."/>
            <person name="Chertkov O."/>
            <person name="Larimer F.W."/>
            <person name="Land M.L."/>
            <person name="Hauser L."/>
            <person name="Brettin T.S."/>
            <person name="Detter J.C."/>
            <person name="Han S."/>
            <person name="de Vos W.M."/>
            <person name="Janssen P.H."/>
            <person name="Smidt H."/>
        </authorList>
    </citation>
    <scope>NUCLEOTIDE SEQUENCE [LARGE SCALE GENOMIC DNA]</scope>
    <source>
        <strain evidence="4 5">Ellin514</strain>
    </source>
</reference>
<evidence type="ECO:0000313" key="5">
    <source>
        <dbReference type="Proteomes" id="UP000003688"/>
    </source>
</evidence>
<dbReference type="STRING" id="320771.Cflav_PD4125"/>
<feature type="domain" description="Sialate O-acetylesterase" evidence="3">
    <location>
        <begin position="417"/>
        <end position="535"/>
    </location>
</feature>
<dbReference type="SUPFAM" id="SSF52266">
    <property type="entry name" value="SGNH hydrolase"/>
    <property type="match status" value="1"/>
</dbReference>
<dbReference type="AlphaFoldDB" id="B9XH35"/>
<dbReference type="SUPFAM" id="SSF49785">
    <property type="entry name" value="Galactose-binding domain-like"/>
    <property type="match status" value="1"/>
</dbReference>
<dbReference type="GO" id="GO:0005975">
    <property type="term" value="P:carbohydrate metabolic process"/>
    <property type="evidence" value="ECO:0007669"/>
    <property type="project" value="TreeGrafter"/>
</dbReference>
<evidence type="ECO:0000256" key="2">
    <source>
        <dbReference type="SAM" id="SignalP"/>
    </source>
</evidence>
<dbReference type="OrthoDB" id="183320at2"/>
<dbReference type="GO" id="GO:0001681">
    <property type="term" value="F:sialate O-acetylesterase activity"/>
    <property type="evidence" value="ECO:0007669"/>
    <property type="project" value="InterPro"/>
</dbReference>
<name>B9XH35_PEDPL</name>
<feature type="domain" description="Sialate O-acetylesterase" evidence="3">
    <location>
        <begin position="108"/>
        <end position="213"/>
    </location>
</feature>
<dbReference type="InterPro" id="IPR036514">
    <property type="entry name" value="SGNH_hydro_sf"/>
</dbReference>
<feature type="signal peptide" evidence="2">
    <location>
        <begin position="1"/>
        <end position="21"/>
    </location>
</feature>
<dbReference type="InterPro" id="IPR008979">
    <property type="entry name" value="Galactose-bd-like_sf"/>
</dbReference>
<proteinExistence type="predicted"/>
<evidence type="ECO:0000313" key="4">
    <source>
        <dbReference type="EMBL" id="EEF60956.1"/>
    </source>
</evidence>
<dbReference type="Gene3D" id="2.60.40.10">
    <property type="entry name" value="Immunoglobulins"/>
    <property type="match status" value="1"/>
</dbReference>
<dbReference type="InterPro" id="IPR005181">
    <property type="entry name" value="SASA"/>
</dbReference>
<dbReference type="Gene3D" id="3.40.50.1110">
    <property type="entry name" value="SGNH hydrolase"/>
    <property type="match status" value="2"/>
</dbReference>
<keyword evidence="1" id="KW-0378">Hydrolase</keyword>
<evidence type="ECO:0000259" key="3">
    <source>
        <dbReference type="Pfam" id="PF03629"/>
    </source>
</evidence>
<dbReference type="EMBL" id="ABOX02000013">
    <property type="protein sequence ID" value="EEF60956.1"/>
    <property type="molecule type" value="Genomic_DNA"/>
</dbReference>
<dbReference type="Proteomes" id="UP000003688">
    <property type="component" value="Unassembled WGS sequence"/>
</dbReference>